<gene>
    <name evidence="12" type="primary">phoP</name>
    <name evidence="12" type="ORF">CLIT_13c00440</name>
</gene>
<protein>
    <recommendedName>
        <fullName evidence="1">Stage 0 sporulation protein A homolog</fullName>
    </recommendedName>
</protein>
<dbReference type="InterPro" id="IPR001789">
    <property type="entry name" value="Sig_transdc_resp-reg_receiver"/>
</dbReference>
<evidence type="ECO:0000259" key="11">
    <source>
        <dbReference type="PROSITE" id="PS51755"/>
    </source>
</evidence>
<dbReference type="Pfam" id="PF00072">
    <property type="entry name" value="Response_reg"/>
    <property type="match status" value="1"/>
</dbReference>
<dbReference type="EMBL" id="JJMM01000013">
    <property type="protein sequence ID" value="KDR94722.1"/>
    <property type="molecule type" value="Genomic_DNA"/>
</dbReference>
<dbReference type="SMART" id="SM00448">
    <property type="entry name" value="REC"/>
    <property type="match status" value="1"/>
</dbReference>
<feature type="DNA-binding region" description="OmpR/PhoB-type" evidence="9">
    <location>
        <begin position="130"/>
        <end position="229"/>
    </location>
</feature>
<dbReference type="eggNOG" id="COG0745">
    <property type="taxonomic scope" value="Bacteria"/>
</dbReference>
<feature type="domain" description="OmpR/PhoB-type" evidence="11">
    <location>
        <begin position="130"/>
        <end position="229"/>
    </location>
</feature>
<dbReference type="InterPro" id="IPR011006">
    <property type="entry name" value="CheY-like_superfamily"/>
</dbReference>
<proteinExistence type="predicted"/>
<sequence>MSVKILIVEDEEDIRHLLYLHLAKEGYEIFEARDGVEALEIFNRENIDLLIVDVMMPRMDGFTLVKNIRESSQVPVIFLTAKAEEQDKILGLGLGADDYVVKPFSIIELLSRVNAHLRRYIQYSPKGQPSNLIKNGILRIDLDNYALQKNSIEIDLNPKEFKMLKLFMENLGRVFTKKQIYEAVWQEPYFGDSNTIMVHISHLRDKIEPDPKNPSYLKTIRGIGYRMENNNEQT</sequence>
<evidence type="ECO:0000256" key="6">
    <source>
        <dbReference type="ARBA" id="ARBA00023163"/>
    </source>
</evidence>
<dbReference type="InterPro" id="IPR001867">
    <property type="entry name" value="OmpR/PhoB-type_DNA-bd"/>
</dbReference>
<dbReference type="Proteomes" id="UP000027946">
    <property type="component" value="Unassembled WGS sequence"/>
</dbReference>
<dbReference type="CDD" id="cd17574">
    <property type="entry name" value="REC_OmpR"/>
    <property type="match status" value="1"/>
</dbReference>
<keyword evidence="2 8" id="KW-0597">Phosphoprotein</keyword>
<feature type="modified residue" description="4-aspartylphosphate" evidence="8">
    <location>
        <position position="53"/>
    </location>
</feature>
<dbReference type="SUPFAM" id="SSF52172">
    <property type="entry name" value="CheY-like"/>
    <property type="match status" value="1"/>
</dbReference>
<dbReference type="PROSITE" id="PS50110">
    <property type="entry name" value="RESPONSE_REGULATORY"/>
    <property type="match status" value="1"/>
</dbReference>
<keyword evidence="5 9" id="KW-0238">DNA-binding</keyword>
<evidence type="ECO:0000256" key="8">
    <source>
        <dbReference type="PROSITE-ProRule" id="PRU00169"/>
    </source>
</evidence>
<feature type="domain" description="Response regulatory" evidence="10">
    <location>
        <begin position="4"/>
        <end position="117"/>
    </location>
</feature>
<evidence type="ECO:0000256" key="1">
    <source>
        <dbReference type="ARBA" id="ARBA00018672"/>
    </source>
</evidence>
<dbReference type="PANTHER" id="PTHR48111">
    <property type="entry name" value="REGULATOR OF RPOS"/>
    <property type="match status" value="1"/>
</dbReference>
<evidence type="ECO:0000256" key="4">
    <source>
        <dbReference type="ARBA" id="ARBA00023015"/>
    </source>
</evidence>
<evidence type="ECO:0000256" key="3">
    <source>
        <dbReference type="ARBA" id="ARBA00023012"/>
    </source>
</evidence>
<comment type="function">
    <text evidence="7">May play the central regulatory role in sporulation. It may be an element of the effector pathway responsible for the activation of sporulation genes in response to nutritional stress. Spo0A may act in concert with spo0H (a sigma factor) to control the expression of some genes that are critical to the sporulation process.</text>
</comment>
<dbReference type="OrthoDB" id="9790442at2"/>
<evidence type="ECO:0000256" key="7">
    <source>
        <dbReference type="ARBA" id="ARBA00024867"/>
    </source>
</evidence>
<reference evidence="12 13" key="1">
    <citation type="submission" date="2014-03" db="EMBL/GenBank/DDBJ databases">
        <title>Genome sequence of Clostridium litorale W6, DSM 5388.</title>
        <authorList>
            <person name="Poehlein A."/>
            <person name="Jagirdar A."/>
            <person name="Khonsari B."/>
            <person name="Chibani C.M."/>
            <person name="Gutierrez Gutierrez D.A."/>
            <person name="Davydova E."/>
            <person name="Alghaithi H.S."/>
            <person name="Nair K.P."/>
            <person name="Dhamotharan K."/>
            <person name="Chandran L."/>
            <person name="G W."/>
            <person name="Daniel R."/>
        </authorList>
    </citation>
    <scope>NUCLEOTIDE SEQUENCE [LARGE SCALE GENOMIC DNA]</scope>
    <source>
        <strain evidence="12 13">W6</strain>
    </source>
</reference>
<dbReference type="InterPro" id="IPR039420">
    <property type="entry name" value="WalR-like"/>
</dbReference>
<comment type="caution">
    <text evidence="12">The sequence shown here is derived from an EMBL/GenBank/DDBJ whole genome shotgun (WGS) entry which is preliminary data.</text>
</comment>
<dbReference type="PROSITE" id="PS51755">
    <property type="entry name" value="OMPR_PHOB"/>
    <property type="match status" value="1"/>
</dbReference>
<dbReference type="PANTHER" id="PTHR48111:SF40">
    <property type="entry name" value="PHOSPHATE REGULON TRANSCRIPTIONAL REGULATORY PROTEIN PHOB"/>
    <property type="match status" value="1"/>
</dbReference>
<dbReference type="Gene3D" id="3.40.50.2300">
    <property type="match status" value="1"/>
</dbReference>
<evidence type="ECO:0000259" key="10">
    <source>
        <dbReference type="PROSITE" id="PS50110"/>
    </source>
</evidence>
<dbReference type="AlphaFoldDB" id="A0A069RKH2"/>
<evidence type="ECO:0000256" key="5">
    <source>
        <dbReference type="ARBA" id="ARBA00023125"/>
    </source>
</evidence>
<keyword evidence="3" id="KW-0902">Two-component regulatory system</keyword>
<dbReference type="SMART" id="SM00862">
    <property type="entry name" value="Trans_reg_C"/>
    <property type="match status" value="1"/>
</dbReference>
<keyword evidence="4" id="KW-0805">Transcription regulation</keyword>
<dbReference type="CDD" id="cd00383">
    <property type="entry name" value="trans_reg_C"/>
    <property type="match status" value="1"/>
</dbReference>
<dbReference type="Gene3D" id="1.10.10.10">
    <property type="entry name" value="Winged helix-like DNA-binding domain superfamily/Winged helix DNA-binding domain"/>
    <property type="match status" value="1"/>
</dbReference>
<dbReference type="GO" id="GO:0000976">
    <property type="term" value="F:transcription cis-regulatory region binding"/>
    <property type="evidence" value="ECO:0007669"/>
    <property type="project" value="TreeGrafter"/>
</dbReference>
<evidence type="ECO:0000313" key="13">
    <source>
        <dbReference type="Proteomes" id="UP000027946"/>
    </source>
</evidence>
<keyword evidence="6" id="KW-0804">Transcription</keyword>
<evidence type="ECO:0000313" key="12">
    <source>
        <dbReference type="EMBL" id="KDR94722.1"/>
    </source>
</evidence>
<dbReference type="GO" id="GO:0000156">
    <property type="term" value="F:phosphorelay response regulator activity"/>
    <property type="evidence" value="ECO:0007669"/>
    <property type="project" value="TreeGrafter"/>
</dbReference>
<dbReference type="InterPro" id="IPR036388">
    <property type="entry name" value="WH-like_DNA-bd_sf"/>
</dbReference>
<evidence type="ECO:0000256" key="9">
    <source>
        <dbReference type="PROSITE-ProRule" id="PRU01091"/>
    </source>
</evidence>
<dbReference type="RefSeq" id="WP_038265797.1">
    <property type="nucleotide sequence ID" value="NZ_FSRH01000017.1"/>
</dbReference>
<dbReference type="Gene3D" id="6.10.250.690">
    <property type="match status" value="1"/>
</dbReference>
<accession>A0A069RKH2</accession>
<dbReference type="Pfam" id="PF00486">
    <property type="entry name" value="Trans_reg_C"/>
    <property type="match status" value="1"/>
</dbReference>
<organism evidence="12 13">
    <name type="scientific">Peptoclostridium litorale DSM 5388</name>
    <dbReference type="NCBI Taxonomy" id="1121324"/>
    <lineage>
        <taxon>Bacteria</taxon>
        <taxon>Bacillati</taxon>
        <taxon>Bacillota</taxon>
        <taxon>Clostridia</taxon>
        <taxon>Peptostreptococcales</taxon>
        <taxon>Peptoclostridiaceae</taxon>
        <taxon>Peptoclostridium</taxon>
    </lineage>
</organism>
<dbReference type="GO" id="GO:0005829">
    <property type="term" value="C:cytosol"/>
    <property type="evidence" value="ECO:0007669"/>
    <property type="project" value="TreeGrafter"/>
</dbReference>
<dbReference type="FunFam" id="3.40.50.2300:FF:000001">
    <property type="entry name" value="DNA-binding response regulator PhoB"/>
    <property type="match status" value="1"/>
</dbReference>
<evidence type="ECO:0000256" key="2">
    <source>
        <dbReference type="ARBA" id="ARBA00022553"/>
    </source>
</evidence>
<dbReference type="GO" id="GO:0006355">
    <property type="term" value="P:regulation of DNA-templated transcription"/>
    <property type="evidence" value="ECO:0007669"/>
    <property type="project" value="InterPro"/>
</dbReference>
<dbReference type="GO" id="GO:0032993">
    <property type="term" value="C:protein-DNA complex"/>
    <property type="evidence" value="ECO:0007669"/>
    <property type="project" value="TreeGrafter"/>
</dbReference>
<dbReference type="FunFam" id="1.10.10.10:FF:000018">
    <property type="entry name" value="DNA-binding response regulator ResD"/>
    <property type="match status" value="1"/>
</dbReference>
<keyword evidence="13" id="KW-1185">Reference proteome</keyword>
<name>A0A069RKH2_PEPLI</name>
<dbReference type="STRING" id="1121324.CLIT_13c00440"/>